<sequence length="63" mass="7478">MLCNTSLFKSFLEEYNGCEARMMAVLNVSMKIMKGELEFIRCGKYDYCKITKELKEIIHYKKL</sequence>
<dbReference type="HOGENOM" id="CLU_3388779_0_0_9"/>
<dbReference type="AlphaFoldDB" id="A5HZ24"/>
<proteinExistence type="predicted"/>
<accession>A5HZ24</accession>
<protein>
    <submittedName>
        <fullName evidence="1">Prophage protein (Partial)</fullName>
    </submittedName>
</protein>
<dbReference type="PATRIC" id="fig|413999.7.peg.483"/>
<dbReference type="EMBL" id="AM412317">
    <property type="protein sequence ID" value="CAL82033.1"/>
    <property type="molecule type" value="Genomic_DNA"/>
</dbReference>
<gene>
    <name evidence="1" type="ORF">CBO0479A</name>
</gene>
<organism evidence="1 2">
    <name type="scientific">Clostridium botulinum (strain Hall / ATCC 3502 / NCTC 13319 / Type A)</name>
    <dbReference type="NCBI Taxonomy" id="441771"/>
    <lineage>
        <taxon>Bacteria</taxon>
        <taxon>Bacillati</taxon>
        <taxon>Bacillota</taxon>
        <taxon>Clostridia</taxon>
        <taxon>Eubacteriales</taxon>
        <taxon>Clostridiaceae</taxon>
        <taxon>Clostridium</taxon>
    </lineage>
</organism>
<reference evidence="1 2" key="1">
    <citation type="journal article" date="2007" name="Genome Res.">
        <title>Genome sequence of a proteolytic (Group I) Clostridium botulinum strain Hall A and comparative analysis of the clostridial genomes.</title>
        <authorList>
            <person name="Sebaihia M."/>
            <person name="Peck M.W."/>
            <person name="Minton N.P."/>
            <person name="Thomson N.R."/>
            <person name="Holden M.T.G."/>
            <person name="Mitchell W.J."/>
            <person name="Carter A.T."/>
            <person name="Bentley S.D."/>
            <person name="Mason D.R."/>
            <person name="Crossman L."/>
            <person name="Paul C.J."/>
            <person name="Ivens A."/>
            <person name="Wells-Bennik M.H.J."/>
            <person name="Davis I.J."/>
            <person name="Cerdeno-Tarraga A.M."/>
            <person name="Churcher C."/>
            <person name="Quail M.A."/>
            <person name="Chillingworth T."/>
            <person name="Feltwell T."/>
            <person name="Fraser A."/>
            <person name="Goodhead I."/>
            <person name="Hance Z."/>
            <person name="Jagels K."/>
            <person name="Larke N."/>
            <person name="Maddison M."/>
            <person name="Moule S."/>
            <person name="Mungall K."/>
            <person name="Norbertczak H."/>
            <person name="Rabbinowitsch E."/>
            <person name="Sanders M."/>
            <person name="Simmonds M."/>
            <person name="White B."/>
            <person name="Whithead S."/>
            <person name="Parkhill J."/>
        </authorList>
    </citation>
    <scope>NUCLEOTIDE SEQUENCE [LARGE SCALE GENOMIC DNA]</scope>
    <source>
        <strain evidence="2">Hall / ATCC 3502 / NCTC 13319 / Type A [Sanger]</strain>
    </source>
</reference>
<evidence type="ECO:0000313" key="1">
    <source>
        <dbReference type="EMBL" id="CAL82033.1"/>
    </source>
</evidence>
<keyword evidence="2" id="KW-1185">Reference proteome</keyword>
<evidence type="ECO:0000313" key="2">
    <source>
        <dbReference type="Proteomes" id="UP000001986"/>
    </source>
</evidence>
<name>A5HZ24_CLOBH</name>
<dbReference type="Proteomes" id="UP000001986">
    <property type="component" value="Chromosome"/>
</dbReference>
<dbReference type="KEGG" id="cbo:CBO0479A"/>